<evidence type="ECO:0000313" key="3">
    <source>
        <dbReference type="Proteomes" id="UP001642483"/>
    </source>
</evidence>
<evidence type="ECO:0008006" key="4">
    <source>
        <dbReference type="Google" id="ProtNLM"/>
    </source>
</evidence>
<dbReference type="EMBL" id="CAWYQH010000002">
    <property type="protein sequence ID" value="CAK8673411.1"/>
    <property type="molecule type" value="Genomic_DNA"/>
</dbReference>
<accession>A0ABP0F1V5</accession>
<proteinExistence type="predicted"/>
<organism evidence="2 3">
    <name type="scientific">Clavelina lepadiformis</name>
    <name type="common">Light-bulb sea squirt</name>
    <name type="synonym">Ascidia lepadiformis</name>
    <dbReference type="NCBI Taxonomy" id="159417"/>
    <lineage>
        <taxon>Eukaryota</taxon>
        <taxon>Metazoa</taxon>
        <taxon>Chordata</taxon>
        <taxon>Tunicata</taxon>
        <taxon>Ascidiacea</taxon>
        <taxon>Aplousobranchia</taxon>
        <taxon>Clavelinidae</taxon>
        <taxon>Clavelina</taxon>
    </lineage>
</organism>
<name>A0ABP0F1V5_CLALP</name>
<evidence type="ECO:0000313" key="2">
    <source>
        <dbReference type="EMBL" id="CAK8673411.1"/>
    </source>
</evidence>
<sequence length="789" mass="89207">MAQGFVETDISSNSDYLHGCTVGGYTENNQYIERHMIRLKNDKVKKVYLILNKDDTTLPQNIDNITEKYRFALTSLKPINWIVYHNLPATYDISFYILHSDIEKSIKPTITCYRTGEQLVPKTIIRLPNSAVYNARQFRSVVASTLFHDKRLATYAELDNADVINLHIGRLQNSEVKCIVKSEAAMPKTSLFQAFQRNPIIPLESCFIPNKKSANNFNGSLTYIVKVSSQQSQKTIQIELDEVYNLQENVRLNIVLYATGSVRWKIASDMRKKISAHLRFLIHENNSIVADDLVLSQNLSYNYIQIEGKSLLDELNAQSPTPANTYVKLEKSVDFVRLSFPSSDSSFSSKRKAEAIETYLHPLLVKTVRRCGIADMKLILPMETILPMLKDLDATIDDMGFGNGKCKISMKGNHSLEVFADQNCGLIKSVDQRTGERILIITMKMLDAPFRCKPSEIQLQLYSDISCRKKVVSPISSLDKNANFFVEMSWNSTDFDVKLESCYLQSDLKKRLLVRDNCPASGSVRFIIPHNEKVIKKQIFSFDPTEDLEYHDSMEFSISCNVSNCVDGLSKCPNIHGIGCSQDGLEHQRIINTTRVSVVTQLYAVGLQTKDTRSIQSGIELHVVVIIAFACFVMGIMLIFFIWHIDKHFQRNSKSDKLGDKSLYTIVSQGRDSAESLGYCTGTSGELIGKHRKEKFEKLNDQRSSSPLIPCSSKEQRTVQVISKDGANSSSPLVDREKETKAALIQYRQKASDSCTSTQSETCSYQSKRSEPNVVTKLLQNVEMREDTV</sequence>
<keyword evidence="1" id="KW-0812">Transmembrane</keyword>
<comment type="caution">
    <text evidence="2">The sequence shown here is derived from an EMBL/GenBank/DDBJ whole genome shotgun (WGS) entry which is preliminary data.</text>
</comment>
<keyword evidence="1" id="KW-0472">Membrane</keyword>
<keyword evidence="3" id="KW-1185">Reference proteome</keyword>
<evidence type="ECO:0000256" key="1">
    <source>
        <dbReference type="SAM" id="Phobius"/>
    </source>
</evidence>
<dbReference type="Proteomes" id="UP001642483">
    <property type="component" value="Unassembled WGS sequence"/>
</dbReference>
<feature type="transmembrane region" description="Helical" evidence="1">
    <location>
        <begin position="621"/>
        <end position="645"/>
    </location>
</feature>
<keyword evidence="1" id="KW-1133">Transmembrane helix</keyword>
<gene>
    <name evidence="2" type="ORF">CVLEPA_LOCUS3202</name>
</gene>
<protein>
    <recommendedName>
        <fullName evidence="4">ZP domain-containing protein</fullName>
    </recommendedName>
</protein>
<reference evidence="2 3" key="1">
    <citation type="submission" date="2024-02" db="EMBL/GenBank/DDBJ databases">
        <authorList>
            <person name="Daric V."/>
            <person name="Darras S."/>
        </authorList>
    </citation>
    <scope>NUCLEOTIDE SEQUENCE [LARGE SCALE GENOMIC DNA]</scope>
</reference>